<comment type="subcellular location">
    <subcellularLocation>
        <location evidence="1">Cell membrane</location>
        <topology evidence="1">Multi-pass membrane protein</topology>
    </subcellularLocation>
</comment>
<feature type="transmembrane region" description="Helical" evidence="7">
    <location>
        <begin position="47"/>
        <end position="67"/>
    </location>
</feature>
<evidence type="ECO:0000256" key="5">
    <source>
        <dbReference type="ARBA" id="ARBA00022989"/>
    </source>
</evidence>
<feature type="transmembrane region" description="Helical" evidence="7">
    <location>
        <begin position="368"/>
        <end position="390"/>
    </location>
</feature>
<evidence type="ECO:0000313" key="8">
    <source>
        <dbReference type="EMBL" id="TDY57076.1"/>
    </source>
</evidence>
<evidence type="ECO:0000256" key="4">
    <source>
        <dbReference type="ARBA" id="ARBA00022692"/>
    </source>
</evidence>
<gene>
    <name evidence="8" type="ORF">C8D99_11652</name>
</gene>
<keyword evidence="5 7" id="KW-1133">Transmembrane helix</keyword>
<evidence type="ECO:0000256" key="3">
    <source>
        <dbReference type="ARBA" id="ARBA00022475"/>
    </source>
</evidence>
<dbReference type="InterPro" id="IPR052031">
    <property type="entry name" value="Membrane_Transporter-Flippase"/>
</dbReference>
<feature type="transmembrane region" description="Helical" evidence="7">
    <location>
        <begin position="147"/>
        <end position="164"/>
    </location>
</feature>
<dbReference type="RefSeq" id="WP_133958361.1">
    <property type="nucleotide sequence ID" value="NZ_SORI01000016.1"/>
</dbReference>
<keyword evidence="3" id="KW-1003">Cell membrane</keyword>
<name>A0A4R8M2Q7_9BACT</name>
<dbReference type="Pfam" id="PF01554">
    <property type="entry name" value="MatE"/>
    <property type="match status" value="2"/>
</dbReference>
<dbReference type="GO" id="GO:0042910">
    <property type="term" value="F:xenobiotic transmembrane transporter activity"/>
    <property type="evidence" value="ECO:0007669"/>
    <property type="project" value="InterPro"/>
</dbReference>
<evidence type="ECO:0000256" key="6">
    <source>
        <dbReference type="ARBA" id="ARBA00023136"/>
    </source>
</evidence>
<dbReference type="PIRSF" id="PIRSF006603">
    <property type="entry name" value="DinF"/>
    <property type="match status" value="1"/>
</dbReference>
<dbReference type="PANTHER" id="PTHR43549">
    <property type="entry name" value="MULTIDRUG RESISTANCE PROTEIN YPNP-RELATED"/>
    <property type="match status" value="1"/>
</dbReference>
<dbReference type="GO" id="GO:0005886">
    <property type="term" value="C:plasma membrane"/>
    <property type="evidence" value="ECO:0007669"/>
    <property type="project" value="UniProtKB-SubCell"/>
</dbReference>
<keyword evidence="4 7" id="KW-0812">Transmembrane</keyword>
<dbReference type="PANTHER" id="PTHR43549:SF3">
    <property type="entry name" value="MULTIDRUG RESISTANCE PROTEIN YPNP-RELATED"/>
    <property type="match status" value="1"/>
</dbReference>
<comment type="caution">
    <text evidence="8">The sequence shown here is derived from an EMBL/GenBank/DDBJ whole genome shotgun (WGS) entry which is preliminary data.</text>
</comment>
<protein>
    <submittedName>
        <fullName evidence="8">Putative MATE family efflux protein</fullName>
    </submittedName>
</protein>
<accession>A0A4R8M2Q7</accession>
<evidence type="ECO:0000256" key="1">
    <source>
        <dbReference type="ARBA" id="ARBA00004651"/>
    </source>
</evidence>
<feature type="transmembrane region" description="Helical" evidence="7">
    <location>
        <begin position="23"/>
        <end position="40"/>
    </location>
</feature>
<dbReference type="InterPro" id="IPR048279">
    <property type="entry name" value="MdtK-like"/>
</dbReference>
<dbReference type="Proteomes" id="UP000295066">
    <property type="component" value="Unassembled WGS sequence"/>
</dbReference>
<keyword evidence="2" id="KW-0813">Transport</keyword>
<evidence type="ECO:0000313" key="9">
    <source>
        <dbReference type="Proteomes" id="UP000295066"/>
    </source>
</evidence>
<feature type="transmembrane region" description="Helical" evidence="7">
    <location>
        <begin position="424"/>
        <end position="446"/>
    </location>
</feature>
<keyword evidence="9" id="KW-1185">Reference proteome</keyword>
<sequence>MSRIISEEGPAITHSRSLTSGKIGSQLLFLAIPLLLGNIFQQLYNFVAAIIVGRYVGEAAFAAIGVGGTVMNLFIFVLTGCCTGVSIILASLFGKGDFHTLRKECFLAVVFGAGFTLFVSLASIALLPSLLEAIHTPAEIFEGTRQYLNIILGGLLATFFYNLCAASLRAVGNTRYALVFLVTAVMLNAALTFVLVARFGCGIAGAAWATVFSQAFSALLCMAYIWKKLPFLVPTKEDMRYDGALLKKTILFASLSAMHQSSLYIGKLLVQGAVNLLGTAAIAAYTATGRIEGLSLAVGESGAESISVFVAQNTGAGNHKRALKGFLEGLASLAFLSISVSFLLFFTARPGVILFVGANQGEAVAEGVAYMRSLCFFYIFSYIGSSFVGFFRGTGRINIPFIGTTLQITVRVVLSYWLAPLLGLKAVGLATGIGWISIVTFQFLVFSSIRRRERREEAALSGR</sequence>
<feature type="transmembrane region" description="Helical" evidence="7">
    <location>
        <begin position="176"/>
        <end position="197"/>
    </location>
</feature>
<dbReference type="GO" id="GO:0015297">
    <property type="term" value="F:antiporter activity"/>
    <property type="evidence" value="ECO:0007669"/>
    <property type="project" value="InterPro"/>
</dbReference>
<evidence type="ECO:0000256" key="2">
    <source>
        <dbReference type="ARBA" id="ARBA00022448"/>
    </source>
</evidence>
<organism evidence="8 9">
    <name type="scientific">Aminivibrio pyruvatiphilus</name>
    <dbReference type="NCBI Taxonomy" id="1005740"/>
    <lineage>
        <taxon>Bacteria</taxon>
        <taxon>Thermotogati</taxon>
        <taxon>Synergistota</taxon>
        <taxon>Synergistia</taxon>
        <taxon>Synergistales</taxon>
        <taxon>Aminobacteriaceae</taxon>
        <taxon>Aminivibrio</taxon>
    </lineage>
</organism>
<dbReference type="OrthoDB" id="9776324at2"/>
<feature type="transmembrane region" description="Helical" evidence="7">
    <location>
        <begin position="397"/>
        <end position="418"/>
    </location>
</feature>
<feature type="transmembrane region" description="Helical" evidence="7">
    <location>
        <begin position="73"/>
        <end position="93"/>
    </location>
</feature>
<feature type="transmembrane region" description="Helical" evidence="7">
    <location>
        <begin position="105"/>
        <end position="127"/>
    </location>
</feature>
<dbReference type="EMBL" id="SORI01000016">
    <property type="protein sequence ID" value="TDY57076.1"/>
    <property type="molecule type" value="Genomic_DNA"/>
</dbReference>
<evidence type="ECO:0000256" key="7">
    <source>
        <dbReference type="SAM" id="Phobius"/>
    </source>
</evidence>
<reference evidence="8 9" key="1">
    <citation type="submission" date="2019-03" db="EMBL/GenBank/DDBJ databases">
        <title>Genomic Encyclopedia of Type Strains, Phase IV (KMG-IV): sequencing the most valuable type-strain genomes for metagenomic binning, comparative biology and taxonomic classification.</title>
        <authorList>
            <person name="Goeker M."/>
        </authorList>
    </citation>
    <scope>NUCLEOTIDE SEQUENCE [LARGE SCALE GENOMIC DNA]</scope>
    <source>
        <strain evidence="8 9">DSM 25964</strain>
    </source>
</reference>
<dbReference type="AlphaFoldDB" id="A0A4R8M2Q7"/>
<dbReference type="InterPro" id="IPR002528">
    <property type="entry name" value="MATE_fam"/>
</dbReference>
<feature type="transmembrane region" description="Helical" evidence="7">
    <location>
        <begin position="203"/>
        <end position="226"/>
    </location>
</feature>
<feature type="transmembrane region" description="Helical" evidence="7">
    <location>
        <begin position="330"/>
        <end position="348"/>
    </location>
</feature>
<proteinExistence type="predicted"/>
<keyword evidence="6 7" id="KW-0472">Membrane</keyword>